<evidence type="ECO:0000313" key="1">
    <source>
        <dbReference type="EMBL" id="MDR9948033.1"/>
    </source>
</evidence>
<name>A0AAE4DYU7_9ENTR</name>
<comment type="caution">
    <text evidence="1">The sequence shown here is derived from an EMBL/GenBank/DDBJ whole genome shotgun (WGS) entry which is preliminary data.</text>
</comment>
<proteinExistence type="predicted"/>
<dbReference type="EMBL" id="JALLIR010000001">
    <property type="protein sequence ID" value="MDR9948033.1"/>
    <property type="molecule type" value="Genomic_DNA"/>
</dbReference>
<gene>
    <name evidence="1" type="ORF">MX989_18355</name>
</gene>
<dbReference type="Gene3D" id="2.180.10.10">
    <property type="entry name" value="RHS repeat-associated core"/>
    <property type="match status" value="1"/>
</dbReference>
<dbReference type="AlphaFoldDB" id="A0AAE4DYU7"/>
<dbReference type="NCBIfam" id="TIGR03696">
    <property type="entry name" value="Rhs_assc_core"/>
    <property type="match status" value="1"/>
</dbReference>
<sequence length="48" mass="5735">MFRYYDPQVRQLIVQDPLGLNAGWNFYQYPLNPLGWFAPWGYIIVILS</sequence>
<organism evidence="1 2">
    <name type="scientific">Enterobacter sichuanensis</name>
    <dbReference type="NCBI Taxonomy" id="2071710"/>
    <lineage>
        <taxon>Bacteria</taxon>
        <taxon>Pseudomonadati</taxon>
        <taxon>Pseudomonadota</taxon>
        <taxon>Gammaproteobacteria</taxon>
        <taxon>Enterobacterales</taxon>
        <taxon>Enterobacteriaceae</taxon>
        <taxon>Enterobacter</taxon>
        <taxon>Enterobacter cloacae complex</taxon>
    </lineage>
</organism>
<protein>
    <recommendedName>
        <fullName evidence="3">Type IV secretion protein Rhs</fullName>
    </recommendedName>
</protein>
<evidence type="ECO:0000313" key="2">
    <source>
        <dbReference type="Proteomes" id="UP001185068"/>
    </source>
</evidence>
<dbReference type="Proteomes" id="UP001185068">
    <property type="component" value="Unassembled WGS sequence"/>
</dbReference>
<accession>A0AAE4DYU7</accession>
<dbReference type="InterPro" id="IPR022385">
    <property type="entry name" value="Rhs_assc_core"/>
</dbReference>
<reference evidence="1" key="1">
    <citation type="submission" date="2022-11" db="EMBL/GenBank/DDBJ databases">
        <title>blaNDM-1 and qnrB1 co-producing ST413 Enterobacter.</title>
        <authorList>
            <person name="Halder G."/>
            <person name="Chaudhuri B."/>
            <person name="Dutta S."/>
        </authorList>
    </citation>
    <scope>NUCLEOTIDE SEQUENCE</scope>
    <source>
        <strain evidence="1">PEER684</strain>
    </source>
</reference>
<evidence type="ECO:0008006" key="3">
    <source>
        <dbReference type="Google" id="ProtNLM"/>
    </source>
</evidence>